<dbReference type="InterPro" id="IPR010982">
    <property type="entry name" value="Lambda_DNA-bd_dom_sf"/>
</dbReference>
<evidence type="ECO:0000313" key="2">
    <source>
        <dbReference type="EMBL" id="MDO7876795.1"/>
    </source>
</evidence>
<organism evidence="2 3">
    <name type="scientific">Hymenobacter aranciens</name>
    <dbReference type="NCBI Taxonomy" id="3063996"/>
    <lineage>
        <taxon>Bacteria</taxon>
        <taxon>Pseudomonadati</taxon>
        <taxon>Bacteroidota</taxon>
        <taxon>Cytophagia</taxon>
        <taxon>Cytophagales</taxon>
        <taxon>Hymenobacteraceae</taxon>
        <taxon>Hymenobacter</taxon>
    </lineage>
</organism>
<comment type="caution">
    <text evidence="2">The sequence shown here is derived from an EMBL/GenBank/DDBJ whole genome shotgun (WGS) entry which is preliminary data.</text>
</comment>
<accession>A0ABT9BEW3</accession>
<evidence type="ECO:0000313" key="3">
    <source>
        <dbReference type="Proteomes" id="UP001176429"/>
    </source>
</evidence>
<keyword evidence="3" id="KW-1185">Reference proteome</keyword>
<dbReference type="Gene3D" id="1.10.260.40">
    <property type="entry name" value="lambda repressor-like DNA-binding domains"/>
    <property type="match status" value="1"/>
</dbReference>
<reference evidence="2" key="1">
    <citation type="submission" date="2023-07" db="EMBL/GenBank/DDBJ databases">
        <authorList>
            <person name="Kim M.K."/>
        </authorList>
    </citation>
    <scope>NUCLEOTIDE SEQUENCE</scope>
    <source>
        <strain evidence="2">ASUV-10-1</strain>
    </source>
</reference>
<dbReference type="InterPro" id="IPR001387">
    <property type="entry name" value="Cro/C1-type_HTH"/>
</dbReference>
<proteinExistence type="predicted"/>
<dbReference type="SUPFAM" id="SSF47413">
    <property type="entry name" value="lambda repressor-like DNA-binding domains"/>
    <property type="match status" value="1"/>
</dbReference>
<dbReference type="CDD" id="cd00093">
    <property type="entry name" value="HTH_XRE"/>
    <property type="match status" value="1"/>
</dbReference>
<name>A0ABT9BEW3_9BACT</name>
<dbReference type="RefSeq" id="WP_305008181.1">
    <property type="nucleotide sequence ID" value="NZ_JAUQSY010000014.1"/>
</dbReference>
<dbReference type="Proteomes" id="UP001176429">
    <property type="component" value="Unassembled WGS sequence"/>
</dbReference>
<evidence type="ECO:0000259" key="1">
    <source>
        <dbReference type="Pfam" id="PF01381"/>
    </source>
</evidence>
<gene>
    <name evidence="2" type="ORF">Q5H93_18765</name>
</gene>
<dbReference type="EMBL" id="JAUQSY010000014">
    <property type="protein sequence ID" value="MDO7876795.1"/>
    <property type="molecule type" value="Genomic_DNA"/>
</dbReference>
<dbReference type="Pfam" id="PF01381">
    <property type="entry name" value="HTH_3"/>
    <property type="match status" value="1"/>
</dbReference>
<sequence>MARRARPSLHLLARVRAWLGLRQQELALYLGVSPDLVRRIESGERAFTLPVREAVLPLLPHLPPEGTALDAAPPVALPPATPAPEVAALDLRRRECRQQAARLRLQAEALARQAQVAARWATALPALLAAVSAADPERATWLRDWLTRQARPLPPEAATRYHLLRARATALEAEAAALAEVIADSVARTL</sequence>
<feature type="domain" description="HTH cro/C1-type" evidence="1">
    <location>
        <begin position="12"/>
        <end position="49"/>
    </location>
</feature>
<protein>
    <submittedName>
        <fullName evidence="2">Helix-turn-helix transcriptional regulator</fullName>
    </submittedName>
</protein>